<dbReference type="RefSeq" id="WP_171565145.1">
    <property type="nucleotide sequence ID" value="NZ_JAUSVZ010000020.1"/>
</dbReference>
<name>A0AA48RJ22_9BACL</name>
<evidence type="ECO:0000313" key="2">
    <source>
        <dbReference type="EMBL" id="CAJ1004091.1"/>
    </source>
</evidence>
<protein>
    <submittedName>
        <fullName evidence="2">DUF3886 domain-containing protein</fullName>
    </submittedName>
</protein>
<dbReference type="EMBL" id="OY569118">
    <property type="protein sequence ID" value="CAJ1004091.1"/>
    <property type="molecule type" value="Genomic_DNA"/>
</dbReference>
<organism evidence="2 3">
    <name type="scientific">Brevibacillus aydinogluensis</name>
    <dbReference type="NCBI Taxonomy" id="927786"/>
    <lineage>
        <taxon>Bacteria</taxon>
        <taxon>Bacillati</taxon>
        <taxon>Bacillota</taxon>
        <taxon>Bacilli</taxon>
        <taxon>Bacillales</taxon>
        <taxon>Paenibacillaceae</taxon>
        <taxon>Brevibacillus</taxon>
    </lineage>
</organism>
<feature type="compositionally biased region" description="Low complexity" evidence="1">
    <location>
        <begin position="10"/>
        <end position="19"/>
    </location>
</feature>
<keyword evidence="3" id="KW-1185">Reference proteome</keyword>
<evidence type="ECO:0000256" key="1">
    <source>
        <dbReference type="SAM" id="MobiDB-lite"/>
    </source>
</evidence>
<dbReference type="Proteomes" id="UP001189619">
    <property type="component" value="Chromosome"/>
</dbReference>
<sequence>MAKKQRRQPQRPTAQPAAAEVKTGLNLKEMLSQEALDKLKMLEREVKAAREREEQEAAERRRREQEERERNKSFAELLEEYEKKGGGKYN</sequence>
<evidence type="ECO:0000313" key="3">
    <source>
        <dbReference type="Proteomes" id="UP001189619"/>
    </source>
</evidence>
<accession>A0AA48RJ22</accession>
<feature type="compositionally biased region" description="Basic and acidic residues" evidence="1">
    <location>
        <begin position="80"/>
        <end position="90"/>
    </location>
</feature>
<dbReference type="AlphaFoldDB" id="A0AA48RJ22"/>
<dbReference type="KEGG" id="bayd:BSPP4475_17410"/>
<gene>
    <name evidence="2" type="ORF">BSPP4475_17410</name>
</gene>
<feature type="region of interest" description="Disordered" evidence="1">
    <location>
        <begin position="1"/>
        <end position="22"/>
    </location>
</feature>
<dbReference type="Pfam" id="PF13025">
    <property type="entry name" value="DUF3886"/>
    <property type="match status" value="1"/>
</dbReference>
<feature type="compositionally biased region" description="Basic and acidic residues" evidence="1">
    <location>
        <begin position="48"/>
        <end position="73"/>
    </location>
</feature>
<reference evidence="2" key="1">
    <citation type="submission" date="2023-07" db="EMBL/GenBank/DDBJ databases">
        <authorList>
            <person name="Ivanov I."/>
            <person name="Teneva D."/>
            <person name="Stoikov I."/>
        </authorList>
    </citation>
    <scope>NUCLEOTIDE SEQUENCE</scope>
    <source>
        <strain evidence="2">4475</strain>
    </source>
</reference>
<proteinExistence type="predicted"/>
<dbReference type="InterPro" id="IPR024980">
    <property type="entry name" value="DUF3886"/>
</dbReference>
<feature type="region of interest" description="Disordered" evidence="1">
    <location>
        <begin position="48"/>
        <end position="90"/>
    </location>
</feature>